<dbReference type="Gene3D" id="1.10.1660.10">
    <property type="match status" value="1"/>
</dbReference>
<evidence type="ECO:0000313" key="2">
    <source>
        <dbReference type="EMBL" id="CAA9475959.1"/>
    </source>
</evidence>
<reference evidence="2" key="1">
    <citation type="submission" date="2020-02" db="EMBL/GenBank/DDBJ databases">
        <authorList>
            <person name="Meier V. D."/>
        </authorList>
    </citation>
    <scope>NUCLEOTIDE SEQUENCE</scope>
    <source>
        <strain evidence="2">AVDCRST_MAG85</strain>
    </source>
</reference>
<name>A0A6J4RLT9_9ACTN</name>
<gene>
    <name evidence="2" type="ORF">AVDCRST_MAG85-314</name>
</gene>
<dbReference type="InterPro" id="IPR010093">
    <property type="entry name" value="SinI_DNA-bd"/>
</dbReference>
<dbReference type="InterPro" id="IPR009061">
    <property type="entry name" value="DNA-bd_dom_put_sf"/>
</dbReference>
<dbReference type="GO" id="GO:0003677">
    <property type="term" value="F:DNA binding"/>
    <property type="evidence" value="ECO:0007669"/>
    <property type="project" value="InterPro"/>
</dbReference>
<dbReference type="InterPro" id="IPR041657">
    <property type="entry name" value="HTH_17"/>
</dbReference>
<proteinExistence type="predicted"/>
<evidence type="ECO:0000259" key="1">
    <source>
        <dbReference type="Pfam" id="PF12728"/>
    </source>
</evidence>
<dbReference type="CDD" id="cd04762">
    <property type="entry name" value="HTH_MerR-trunc"/>
    <property type="match status" value="1"/>
</dbReference>
<accession>A0A6J4RLT9</accession>
<dbReference type="Pfam" id="PF12728">
    <property type="entry name" value="HTH_17"/>
    <property type="match status" value="1"/>
</dbReference>
<dbReference type="NCBIfam" id="TIGR01764">
    <property type="entry name" value="excise"/>
    <property type="match status" value="1"/>
</dbReference>
<organism evidence="2">
    <name type="scientific">uncultured Solirubrobacteraceae bacterium</name>
    <dbReference type="NCBI Taxonomy" id="1162706"/>
    <lineage>
        <taxon>Bacteria</taxon>
        <taxon>Bacillati</taxon>
        <taxon>Actinomycetota</taxon>
        <taxon>Thermoleophilia</taxon>
        <taxon>Solirubrobacterales</taxon>
        <taxon>Solirubrobacteraceae</taxon>
        <taxon>environmental samples</taxon>
    </lineage>
</organism>
<sequence length="73" mass="8004">MSPNRASSRLGLSTSEAARHLGVSLSTVRRWSDSGHLVGYRTPGGQRRFTVEQLDEFLASLSSSGERRRQSVA</sequence>
<dbReference type="SUPFAM" id="SSF46955">
    <property type="entry name" value="Putative DNA-binding domain"/>
    <property type="match status" value="1"/>
</dbReference>
<dbReference type="AlphaFoldDB" id="A0A6J4RLT9"/>
<protein>
    <recommendedName>
        <fullName evidence="1">Helix-turn-helix domain-containing protein</fullName>
    </recommendedName>
</protein>
<dbReference type="EMBL" id="CADCVT010000036">
    <property type="protein sequence ID" value="CAA9475959.1"/>
    <property type="molecule type" value="Genomic_DNA"/>
</dbReference>
<feature type="domain" description="Helix-turn-helix" evidence="1">
    <location>
        <begin position="12"/>
        <end position="60"/>
    </location>
</feature>